<gene>
    <name evidence="1" type="ORF">J2W56_001284</name>
</gene>
<dbReference type="EMBL" id="JAVDWW010000002">
    <property type="protein sequence ID" value="MDR7167565.1"/>
    <property type="molecule type" value="Genomic_DNA"/>
</dbReference>
<accession>A0ABU1XAJ9</accession>
<evidence type="ECO:0000313" key="2">
    <source>
        <dbReference type="Proteomes" id="UP001251217"/>
    </source>
</evidence>
<dbReference type="RefSeq" id="WP_157104046.1">
    <property type="nucleotide sequence ID" value="NZ_JAVDWW010000002.1"/>
</dbReference>
<evidence type="ECO:0000313" key="1">
    <source>
        <dbReference type="EMBL" id="MDR7167565.1"/>
    </source>
</evidence>
<keyword evidence="2" id="KW-1185">Reference proteome</keyword>
<comment type="caution">
    <text evidence="1">The sequence shown here is derived from an EMBL/GenBank/DDBJ whole genome shotgun (WGS) entry which is preliminary data.</text>
</comment>
<organism evidence="1 2">
    <name type="scientific">Nocardia kruczakiae</name>
    <dbReference type="NCBI Taxonomy" id="261477"/>
    <lineage>
        <taxon>Bacteria</taxon>
        <taxon>Bacillati</taxon>
        <taxon>Actinomycetota</taxon>
        <taxon>Actinomycetes</taxon>
        <taxon>Mycobacteriales</taxon>
        <taxon>Nocardiaceae</taxon>
        <taxon>Nocardia</taxon>
    </lineage>
</organism>
<proteinExistence type="predicted"/>
<protein>
    <submittedName>
        <fullName evidence="1">Uncharacterized protein</fullName>
    </submittedName>
</protein>
<sequence length="52" mass="5427">MNTVVEVLVMGVILATFAAMAIAGAVAESAPRSLVMLGNEEPEAVRASARRR</sequence>
<dbReference type="Proteomes" id="UP001251217">
    <property type="component" value="Unassembled WGS sequence"/>
</dbReference>
<name>A0ABU1XAJ9_9NOCA</name>
<reference evidence="1 2" key="1">
    <citation type="submission" date="2023-07" db="EMBL/GenBank/DDBJ databases">
        <title>Sorghum-associated microbial communities from plants grown in Nebraska, USA.</title>
        <authorList>
            <person name="Schachtman D."/>
        </authorList>
    </citation>
    <scope>NUCLEOTIDE SEQUENCE [LARGE SCALE GENOMIC DNA]</scope>
    <source>
        <strain evidence="1 2">4272</strain>
    </source>
</reference>